<keyword evidence="4 11" id="KW-0732">Signal</keyword>
<dbReference type="InterPro" id="IPR011782">
    <property type="entry name" value="Pept_S1C_Do"/>
</dbReference>
<dbReference type="HOGENOM" id="CLU_020120_1_1_0"/>
<keyword evidence="3 13" id="KW-0645">Protease</keyword>
<feature type="active site" description="Charge relay system" evidence="9">
    <location>
        <position position="224"/>
    </location>
</feature>
<dbReference type="GO" id="GO:0006508">
    <property type="term" value="P:proteolysis"/>
    <property type="evidence" value="ECO:0007669"/>
    <property type="project" value="UniProtKB-KW"/>
</dbReference>
<evidence type="ECO:0000256" key="8">
    <source>
        <dbReference type="ARBA" id="ARBA00022825"/>
    </source>
</evidence>
<dbReference type="KEGG" id="sus:Acid_3371"/>
<dbReference type="CDD" id="cd10839">
    <property type="entry name" value="cpPDZ1_DegP-like"/>
    <property type="match status" value="1"/>
</dbReference>
<dbReference type="GO" id="GO:0042597">
    <property type="term" value="C:periplasmic space"/>
    <property type="evidence" value="ECO:0007669"/>
    <property type="project" value="UniProtKB-SubCell"/>
</dbReference>
<keyword evidence="7" id="KW-0378">Hydrolase</keyword>
<feature type="active site" description="Charge relay system" evidence="9">
    <location>
        <position position="148"/>
    </location>
</feature>
<feature type="binding site" evidence="10">
    <location>
        <position position="148"/>
    </location>
    <ligand>
        <name>substrate</name>
    </ligand>
</feature>
<dbReference type="SUPFAM" id="SSF50156">
    <property type="entry name" value="PDZ domain-like"/>
    <property type="match status" value="2"/>
</dbReference>
<evidence type="ECO:0000259" key="12">
    <source>
        <dbReference type="PROSITE" id="PS50106"/>
    </source>
</evidence>
<dbReference type="InParanoid" id="Q021P3"/>
<dbReference type="GO" id="GO:0004252">
    <property type="term" value="F:serine-type endopeptidase activity"/>
    <property type="evidence" value="ECO:0007669"/>
    <property type="project" value="InterPro"/>
</dbReference>
<dbReference type="InterPro" id="IPR009003">
    <property type="entry name" value="Peptidase_S1_PA"/>
</dbReference>
<feature type="signal peptide" evidence="11">
    <location>
        <begin position="1"/>
        <end position="24"/>
    </location>
</feature>
<evidence type="ECO:0000256" key="3">
    <source>
        <dbReference type="ARBA" id="ARBA00022670"/>
    </source>
</evidence>
<feature type="binding site" evidence="10">
    <location>
        <begin position="222"/>
        <end position="224"/>
    </location>
    <ligand>
        <name>substrate</name>
    </ligand>
</feature>
<dbReference type="InterPro" id="IPR041489">
    <property type="entry name" value="PDZ_6"/>
</dbReference>
<feature type="chain" id="PRO_5004162967" evidence="11">
    <location>
        <begin position="25"/>
        <end position="481"/>
    </location>
</feature>
<evidence type="ECO:0000256" key="2">
    <source>
        <dbReference type="ARBA" id="ARBA00010541"/>
    </source>
</evidence>
<dbReference type="InterPro" id="IPR001940">
    <property type="entry name" value="Peptidase_S1C"/>
</dbReference>
<sequence length="481" mass="49801" precursor="true">MVRTCLVIVACFFLASCHSPQAVSANNEKRQLPAANTGENLPILSYSPVVDHVAPAVVTIRASHRVRAPRQFPFSDTPLFREFFGGGSPVPRDRPEVESALGSGVIVRSDGHILTNHHVIDGAEDIKVDLSTRRTYSAKVVGSDSPSDIAVLKISGGDLPVLQLGDSDRVRVGDVCLAVGNPLAVGESVTAGIISAKGRSTDSVGGGSFQDFLQTDAPINQGNSGGALVNTRGELIGINSQILSSNGGNVGIGFAIPSNMAKSVMDQLIGKGSVQRGMLGVSIQPVTSDIASSLGLKDVRGILINSVTPAGPAEKAGLQRGDVILQVDGKDVNEPNQLRNEIAARAPGAEINLTIQRDGKQQQVRTKLGTLTPQTAAADAPGGGSGGGGKLGIGVVPLTPDLAAQLGLRRGAQGLAVQSIDPEGPAAQAGLREGDVIQEVNRQPVHTIDELRSALQKSGDRAPLLLINREGQSAYVPVPLK</sequence>
<evidence type="ECO:0000313" key="13">
    <source>
        <dbReference type="EMBL" id="ABJ84344.1"/>
    </source>
</evidence>
<dbReference type="OrthoDB" id="9758917at2"/>
<dbReference type="NCBIfam" id="TIGR02037">
    <property type="entry name" value="degP_htrA_DO"/>
    <property type="match status" value="1"/>
</dbReference>
<dbReference type="Pfam" id="PF17820">
    <property type="entry name" value="PDZ_6"/>
    <property type="match status" value="1"/>
</dbReference>
<dbReference type="Pfam" id="PF13180">
    <property type="entry name" value="PDZ_2"/>
    <property type="match status" value="1"/>
</dbReference>
<feature type="binding site" evidence="10">
    <location>
        <position position="118"/>
    </location>
    <ligand>
        <name>substrate</name>
    </ligand>
</feature>
<evidence type="ECO:0000256" key="1">
    <source>
        <dbReference type="ARBA" id="ARBA00004418"/>
    </source>
</evidence>
<keyword evidence="6" id="KW-0574">Periplasm</keyword>
<dbReference type="InterPro" id="IPR001478">
    <property type="entry name" value="PDZ"/>
</dbReference>
<evidence type="ECO:0000256" key="6">
    <source>
        <dbReference type="ARBA" id="ARBA00022764"/>
    </source>
</evidence>
<protein>
    <submittedName>
        <fullName evidence="13">Protease Do</fullName>
    </submittedName>
</protein>
<dbReference type="PROSITE" id="PS50106">
    <property type="entry name" value="PDZ"/>
    <property type="match status" value="2"/>
</dbReference>
<dbReference type="SUPFAM" id="SSF50494">
    <property type="entry name" value="Trypsin-like serine proteases"/>
    <property type="match status" value="1"/>
</dbReference>
<dbReference type="InterPro" id="IPR036034">
    <property type="entry name" value="PDZ_sf"/>
</dbReference>
<evidence type="ECO:0000256" key="5">
    <source>
        <dbReference type="ARBA" id="ARBA00022737"/>
    </source>
</evidence>
<dbReference type="PROSITE" id="PS51257">
    <property type="entry name" value="PROKAR_LIPOPROTEIN"/>
    <property type="match status" value="1"/>
</dbReference>
<dbReference type="AlphaFoldDB" id="Q021P3"/>
<feature type="active site" description="Charge relay system" evidence="9">
    <location>
        <position position="118"/>
    </location>
</feature>
<feature type="domain" description="PDZ" evidence="12">
    <location>
        <begin position="395"/>
        <end position="470"/>
    </location>
</feature>
<dbReference type="STRING" id="234267.Acid_3371"/>
<dbReference type="Pfam" id="PF13365">
    <property type="entry name" value="Trypsin_2"/>
    <property type="match status" value="1"/>
</dbReference>
<keyword evidence="5" id="KW-0677">Repeat</keyword>
<dbReference type="PRINTS" id="PR00834">
    <property type="entry name" value="PROTEASES2C"/>
</dbReference>
<comment type="similarity">
    <text evidence="2">Belongs to the peptidase S1C family.</text>
</comment>
<dbReference type="eggNOG" id="COG0265">
    <property type="taxonomic scope" value="Bacteria"/>
</dbReference>
<dbReference type="SMART" id="SM00228">
    <property type="entry name" value="PDZ"/>
    <property type="match status" value="2"/>
</dbReference>
<evidence type="ECO:0000256" key="9">
    <source>
        <dbReference type="PIRSR" id="PIRSR611782-1"/>
    </source>
</evidence>
<comment type="subcellular location">
    <subcellularLocation>
        <location evidence="1">Periplasm</location>
    </subcellularLocation>
</comment>
<dbReference type="PANTHER" id="PTHR22939">
    <property type="entry name" value="SERINE PROTEASE FAMILY S1C HTRA-RELATED"/>
    <property type="match status" value="1"/>
</dbReference>
<keyword evidence="8" id="KW-0720">Serine protease</keyword>
<evidence type="ECO:0000256" key="4">
    <source>
        <dbReference type="ARBA" id="ARBA00022729"/>
    </source>
</evidence>
<dbReference type="Gene3D" id="2.40.10.120">
    <property type="match status" value="1"/>
</dbReference>
<accession>Q021P3</accession>
<evidence type="ECO:0000256" key="7">
    <source>
        <dbReference type="ARBA" id="ARBA00022801"/>
    </source>
</evidence>
<dbReference type="Gene3D" id="2.30.42.10">
    <property type="match status" value="2"/>
</dbReference>
<dbReference type="PANTHER" id="PTHR22939:SF129">
    <property type="entry name" value="SERINE PROTEASE HTRA2, MITOCHONDRIAL"/>
    <property type="match status" value="1"/>
</dbReference>
<gene>
    <name evidence="13" type="ordered locus">Acid_3371</name>
</gene>
<reference evidence="13" key="1">
    <citation type="submission" date="2006-10" db="EMBL/GenBank/DDBJ databases">
        <title>Complete sequence of Solibacter usitatus Ellin6076.</title>
        <authorList>
            <consortium name="US DOE Joint Genome Institute"/>
            <person name="Copeland A."/>
            <person name="Lucas S."/>
            <person name="Lapidus A."/>
            <person name="Barry K."/>
            <person name="Detter J.C."/>
            <person name="Glavina del Rio T."/>
            <person name="Hammon N."/>
            <person name="Israni S."/>
            <person name="Dalin E."/>
            <person name="Tice H."/>
            <person name="Pitluck S."/>
            <person name="Thompson L.S."/>
            <person name="Brettin T."/>
            <person name="Bruce D."/>
            <person name="Han C."/>
            <person name="Tapia R."/>
            <person name="Gilna P."/>
            <person name="Schmutz J."/>
            <person name="Larimer F."/>
            <person name="Land M."/>
            <person name="Hauser L."/>
            <person name="Kyrpides N."/>
            <person name="Mikhailova N."/>
            <person name="Janssen P.H."/>
            <person name="Kuske C.R."/>
            <person name="Richardson P."/>
        </authorList>
    </citation>
    <scope>NUCLEOTIDE SEQUENCE</scope>
    <source>
        <strain evidence="13">Ellin6076</strain>
    </source>
</reference>
<organism evidence="13">
    <name type="scientific">Solibacter usitatus (strain Ellin6076)</name>
    <dbReference type="NCBI Taxonomy" id="234267"/>
    <lineage>
        <taxon>Bacteria</taxon>
        <taxon>Pseudomonadati</taxon>
        <taxon>Acidobacteriota</taxon>
        <taxon>Terriglobia</taxon>
        <taxon>Bryobacterales</taxon>
        <taxon>Solibacteraceae</taxon>
        <taxon>Candidatus Solibacter</taxon>
    </lineage>
</organism>
<feature type="domain" description="PDZ" evidence="12">
    <location>
        <begin position="276"/>
        <end position="359"/>
    </location>
</feature>
<dbReference type="FunCoup" id="Q021P3">
    <property type="interactions" value="637"/>
</dbReference>
<proteinExistence type="inferred from homology"/>
<name>Q021P3_SOLUE</name>
<evidence type="ECO:0000256" key="11">
    <source>
        <dbReference type="SAM" id="SignalP"/>
    </source>
</evidence>
<dbReference type="EMBL" id="CP000473">
    <property type="protein sequence ID" value="ABJ84344.1"/>
    <property type="molecule type" value="Genomic_DNA"/>
</dbReference>
<evidence type="ECO:0000256" key="10">
    <source>
        <dbReference type="PIRSR" id="PIRSR611782-2"/>
    </source>
</evidence>